<dbReference type="Pfam" id="PF00295">
    <property type="entry name" value="Glyco_hydro_28"/>
    <property type="match status" value="1"/>
</dbReference>
<evidence type="ECO:0000313" key="6">
    <source>
        <dbReference type="EMBL" id="RHM94566.1"/>
    </source>
</evidence>
<dbReference type="PANTHER" id="PTHR31339">
    <property type="entry name" value="PECTIN LYASE-RELATED"/>
    <property type="match status" value="1"/>
</dbReference>
<evidence type="ECO:0000256" key="2">
    <source>
        <dbReference type="ARBA" id="ARBA00022801"/>
    </source>
</evidence>
<evidence type="ECO:0000256" key="1">
    <source>
        <dbReference type="ARBA" id="ARBA00008834"/>
    </source>
</evidence>
<dbReference type="Proteomes" id="UP000285109">
    <property type="component" value="Unassembled WGS sequence"/>
</dbReference>
<dbReference type="InterPro" id="IPR011050">
    <property type="entry name" value="Pectin_lyase_fold/virulence"/>
</dbReference>
<evidence type="ECO:0000256" key="4">
    <source>
        <dbReference type="RuleBase" id="RU361169"/>
    </source>
</evidence>
<dbReference type="SUPFAM" id="SSF51126">
    <property type="entry name" value="Pectin lyase-like"/>
    <property type="match status" value="1"/>
</dbReference>
<feature type="chain" id="PRO_5019193015" evidence="5">
    <location>
        <begin position="24"/>
        <end position="444"/>
    </location>
</feature>
<dbReference type="InterPro" id="IPR051801">
    <property type="entry name" value="GH28_Enzymes"/>
</dbReference>
<evidence type="ECO:0000256" key="3">
    <source>
        <dbReference type="ARBA" id="ARBA00023295"/>
    </source>
</evidence>
<reference evidence="6 7" key="1">
    <citation type="submission" date="2018-08" db="EMBL/GenBank/DDBJ databases">
        <title>A genome reference for cultivated species of the human gut microbiota.</title>
        <authorList>
            <person name="Zou Y."/>
            <person name="Xue W."/>
            <person name="Luo G."/>
        </authorList>
    </citation>
    <scope>NUCLEOTIDE SEQUENCE [LARGE SCALE GENOMIC DNA]</scope>
    <source>
        <strain evidence="6 7">AF31-28B-AC</strain>
    </source>
</reference>
<feature type="signal peptide" evidence="5">
    <location>
        <begin position="1"/>
        <end position="23"/>
    </location>
</feature>
<accession>A0A415SZM8</accession>
<keyword evidence="5" id="KW-0732">Signal</keyword>
<keyword evidence="3 4" id="KW-0326">Glycosidase</keyword>
<dbReference type="EMBL" id="QRQK01000026">
    <property type="protein sequence ID" value="RHM94566.1"/>
    <property type="molecule type" value="Genomic_DNA"/>
</dbReference>
<dbReference type="PANTHER" id="PTHR31339:SF9">
    <property type="entry name" value="PLASMIN AND FIBRONECTIN-BINDING PROTEIN A"/>
    <property type="match status" value="1"/>
</dbReference>
<proteinExistence type="inferred from homology"/>
<dbReference type="RefSeq" id="WP_118027834.1">
    <property type="nucleotide sequence ID" value="NZ_DAWCTY010000031.1"/>
</dbReference>
<comment type="caution">
    <text evidence="6">The sequence shown here is derived from an EMBL/GenBank/DDBJ whole genome shotgun (WGS) entry which is preliminary data.</text>
</comment>
<protein>
    <submittedName>
        <fullName evidence="6">Exopolygalacturonase</fullName>
    </submittedName>
</protein>
<organism evidence="6 7">
    <name type="scientific">Phocaeicola plebeius</name>
    <dbReference type="NCBI Taxonomy" id="310297"/>
    <lineage>
        <taxon>Bacteria</taxon>
        <taxon>Pseudomonadati</taxon>
        <taxon>Bacteroidota</taxon>
        <taxon>Bacteroidia</taxon>
        <taxon>Bacteroidales</taxon>
        <taxon>Bacteroidaceae</taxon>
        <taxon>Phocaeicola</taxon>
    </lineage>
</organism>
<name>A0A415SZM8_9BACT</name>
<dbReference type="AlphaFoldDB" id="A0A415SZM8"/>
<dbReference type="InterPro" id="IPR000743">
    <property type="entry name" value="Glyco_hydro_28"/>
</dbReference>
<gene>
    <name evidence="6" type="ORF">DWZ34_12485</name>
</gene>
<dbReference type="GO" id="GO:0004650">
    <property type="term" value="F:polygalacturonase activity"/>
    <property type="evidence" value="ECO:0007669"/>
    <property type="project" value="InterPro"/>
</dbReference>
<dbReference type="InterPro" id="IPR012334">
    <property type="entry name" value="Pectin_lyas_fold"/>
</dbReference>
<keyword evidence="2 4" id="KW-0378">Hydrolase</keyword>
<dbReference type="GO" id="GO:0005975">
    <property type="term" value="P:carbohydrate metabolic process"/>
    <property type="evidence" value="ECO:0007669"/>
    <property type="project" value="InterPro"/>
</dbReference>
<comment type="similarity">
    <text evidence="1 4">Belongs to the glycosyl hydrolase 28 family.</text>
</comment>
<dbReference type="Gene3D" id="2.160.20.10">
    <property type="entry name" value="Single-stranded right-handed beta-helix, Pectin lyase-like"/>
    <property type="match status" value="1"/>
</dbReference>
<evidence type="ECO:0000256" key="5">
    <source>
        <dbReference type="SAM" id="SignalP"/>
    </source>
</evidence>
<sequence length="444" mass="50398">MREYCIKYLFLCCFLWLAGSVFAQERFPDGTPIPDWFADSRVVPVEELGRIYRITDYGVLNDSTLLQTEQIQAVIDKAAQEGGGVICIPQGTFLSGSLFFKPHTHLYLEKGAVLKGSDDISHFDVIDTRLEGQNLKYFAALVNAIGVDGFTLSGEGKINGNGLRFWKSFWLRRQVNPQCTNLEELRPRLVYIADSKDVQLSGVRLENSPFWTTHLYRCENVKLLNLSIFAPRSPVKAPSSDAIDIDVCKNVLVKGCYMSVNDDAIALKGGKGPWADQDKVNNGSNLNIIIEDCVWGFCHSALTCGSESIHNRNVLVRRCTVEHAQRLLWLKMRPDTPQNYEYIRLENITGSVVNFLFAQPWTQFFDLKDRKDIPFSYSSHVTMRDIRLDCDVLFAVKKDETQYKLSDFLFENLEITARKSGTIQKGYIHGLQLRNVVVNGVRLK</sequence>
<evidence type="ECO:0000313" key="7">
    <source>
        <dbReference type="Proteomes" id="UP000285109"/>
    </source>
</evidence>